<dbReference type="RefSeq" id="XP_064673094.1">
    <property type="nucleotide sequence ID" value="XM_064814437.1"/>
</dbReference>
<evidence type="ECO:0000313" key="3">
    <source>
        <dbReference type="Proteomes" id="UP001302812"/>
    </source>
</evidence>
<dbReference type="GeneID" id="89938562"/>
<feature type="compositionally biased region" description="Basic and acidic residues" evidence="1">
    <location>
        <begin position="119"/>
        <end position="135"/>
    </location>
</feature>
<protein>
    <submittedName>
        <fullName evidence="2">Uncharacterized protein</fullName>
    </submittedName>
</protein>
<sequence>MWSRTLRTIALGVPLDLDAAIDAPVPEVCATMEERFKNYDMDRVTHVVIQSVHQSTDSDFPVHRLPIRLGLSRPFWHFLGKMVAKAVYDDETELRELNFVAIGRREFVAFTTSMWRAAEEPEARTEAQNEGDKAETMPQATELPPLNVIEVNFKKPQPGQPIELAWTPARGLFTAKIRQWNERRAAENDELHKCMAKAAE</sequence>
<reference evidence="2" key="2">
    <citation type="submission" date="2023-05" db="EMBL/GenBank/DDBJ databases">
        <authorList>
            <consortium name="Lawrence Berkeley National Laboratory"/>
            <person name="Steindorff A."/>
            <person name="Hensen N."/>
            <person name="Bonometti L."/>
            <person name="Westerberg I."/>
            <person name="Brannstrom I.O."/>
            <person name="Guillou S."/>
            <person name="Cros-Aarteil S."/>
            <person name="Calhoun S."/>
            <person name="Haridas S."/>
            <person name="Kuo A."/>
            <person name="Mondo S."/>
            <person name="Pangilinan J."/>
            <person name="Riley R."/>
            <person name="Labutti K."/>
            <person name="Andreopoulos B."/>
            <person name="Lipzen A."/>
            <person name="Chen C."/>
            <person name="Yanf M."/>
            <person name="Daum C."/>
            <person name="Ng V."/>
            <person name="Clum A."/>
            <person name="Ohm R."/>
            <person name="Martin F."/>
            <person name="Silar P."/>
            <person name="Natvig D."/>
            <person name="Lalanne C."/>
            <person name="Gautier V."/>
            <person name="Ament-Velasquez S.L."/>
            <person name="Kruys A."/>
            <person name="Hutchinson M.I."/>
            <person name="Powell A.J."/>
            <person name="Barry K."/>
            <person name="Miller A.N."/>
            <person name="Grigoriev I.V."/>
            <person name="Debuchy R."/>
            <person name="Gladieux P."/>
            <person name="Thoren M.H."/>
            <person name="Johannesson H."/>
        </authorList>
    </citation>
    <scope>NUCLEOTIDE SEQUENCE</scope>
    <source>
        <strain evidence="2">CBS 508.74</strain>
    </source>
</reference>
<keyword evidence="3" id="KW-1185">Reference proteome</keyword>
<evidence type="ECO:0000256" key="1">
    <source>
        <dbReference type="SAM" id="MobiDB-lite"/>
    </source>
</evidence>
<evidence type="ECO:0000313" key="2">
    <source>
        <dbReference type="EMBL" id="KAK4115524.1"/>
    </source>
</evidence>
<name>A0AAN6YWI4_9PEZI</name>
<dbReference type="AlphaFoldDB" id="A0AAN6YWI4"/>
<comment type="caution">
    <text evidence="2">The sequence shown here is derived from an EMBL/GenBank/DDBJ whole genome shotgun (WGS) entry which is preliminary data.</text>
</comment>
<organism evidence="2 3">
    <name type="scientific">Canariomyces notabilis</name>
    <dbReference type="NCBI Taxonomy" id="2074819"/>
    <lineage>
        <taxon>Eukaryota</taxon>
        <taxon>Fungi</taxon>
        <taxon>Dikarya</taxon>
        <taxon>Ascomycota</taxon>
        <taxon>Pezizomycotina</taxon>
        <taxon>Sordariomycetes</taxon>
        <taxon>Sordariomycetidae</taxon>
        <taxon>Sordariales</taxon>
        <taxon>Chaetomiaceae</taxon>
        <taxon>Canariomyces</taxon>
    </lineage>
</organism>
<accession>A0AAN6YWI4</accession>
<dbReference type="EMBL" id="MU853334">
    <property type="protein sequence ID" value="KAK4115524.1"/>
    <property type="molecule type" value="Genomic_DNA"/>
</dbReference>
<reference evidence="2" key="1">
    <citation type="journal article" date="2023" name="Mol. Phylogenet. Evol.">
        <title>Genome-scale phylogeny and comparative genomics of the fungal order Sordariales.</title>
        <authorList>
            <person name="Hensen N."/>
            <person name="Bonometti L."/>
            <person name="Westerberg I."/>
            <person name="Brannstrom I.O."/>
            <person name="Guillou S."/>
            <person name="Cros-Aarteil S."/>
            <person name="Calhoun S."/>
            <person name="Haridas S."/>
            <person name="Kuo A."/>
            <person name="Mondo S."/>
            <person name="Pangilinan J."/>
            <person name="Riley R."/>
            <person name="LaButti K."/>
            <person name="Andreopoulos B."/>
            <person name="Lipzen A."/>
            <person name="Chen C."/>
            <person name="Yan M."/>
            <person name="Daum C."/>
            <person name="Ng V."/>
            <person name="Clum A."/>
            <person name="Steindorff A."/>
            <person name="Ohm R.A."/>
            <person name="Martin F."/>
            <person name="Silar P."/>
            <person name="Natvig D.O."/>
            <person name="Lalanne C."/>
            <person name="Gautier V."/>
            <person name="Ament-Velasquez S.L."/>
            <person name="Kruys A."/>
            <person name="Hutchinson M.I."/>
            <person name="Powell A.J."/>
            <person name="Barry K."/>
            <person name="Miller A.N."/>
            <person name="Grigoriev I.V."/>
            <person name="Debuchy R."/>
            <person name="Gladieux P."/>
            <person name="Hiltunen Thoren M."/>
            <person name="Johannesson H."/>
        </authorList>
    </citation>
    <scope>NUCLEOTIDE SEQUENCE</scope>
    <source>
        <strain evidence="2">CBS 508.74</strain>
    </source>
</reference>
<proteinExistence type="predicted"/>
<dbReference type="Proteomes" id="UP001302812">
    <property type="component" value="Unassembled WGS sequence"/>
</dbReference>
<feature type="region of interest" description="Disordered" evidence="1">
    <location>
        <begin position="119"/>
        <end position="141"/>
    </location>
</feature>
<gene>
    <name evidence="2" type="ORF">N656DRAFT_775412</name>
</gene>